<proteinExistence type="predicted"/>
<protein>
    <submittedName>
        <fullName evidence="1">Uncharacterized protein</fullName>
    </submittedName>
</protein>
<comment type="caution">
    <text evidence="1">The sequence shown here is derived from an EMBL/GenBank/DDBJ whole genome shotgun (WGS) entry which is preliminary data.</text>
</comment>
<gene>
    <name evidence="1" type="ORF">H9890_05320</name>
</gene>
<accession>A0A9D1TWC9</accession>
<feature type="non-terminal residue" evidence="1">
    <location>
        <position position="132"/>
    </location>
</feature>
<evidence type="ECO:0000313" key="1">
    <source>
        <dbReference type="EMBL" id="HIW08807.1"/>
    </source>
</evidence>
<reference evidence="1" key="2">
    <citation type="submission" date="2021-04" db="EMBL/GenBank/DDBJ databases">
        <authorList>
            <person name="Gilroy R."/>
        </authorList>
    </citation>
    <scope>NUCLEOTIDE SEQUENCE</scope>
    <source>
        <strain evidence="1">ChiHcolR34-3080</strain>
    </source>
</reference>
<organism evidence="1 2">
    <name type="scientific">Candidatus Faecalibacterium intestinigallinarum</name>
    <dbReference type="NCBI Taxonomy" id="2838581"/>
    <lineage>
        <taxon>Bacteria</taxon>
        <taxon>Bacillati</taxon>
        <taxon>Bacillota</taxon>
        <taxon>Clostridia</taxon>
        <taxon>Eubacteriales</taxon>
        <taxon>Oscillospiraceae</taxon>
        <taxon>Faecalibacterium</taxon>
    </lineage>
</organism>
<dbReference type="AlphaFoldDB" id="A0A9D1TWC9"/>
<name>A0A9D1TWC9_9FIRM</name>
<dbReference type="Gene3D" id="3.40.630.30">
    <property type="match status" value="1"/>
</dbReference>
<dbReference type="Proteomes" id="UP000823933">
    <property type="component" value="Unassembled WGS sequence"/>
</dbReference>
<sequence length="132" mass="15467">MGKEYFAVRAAEGENTWFFPCGTERGKAAFLAEHAGEPGLDLLYLRREDAAWLEERFPGEWMLWRRLDADEYLYRRDAHVAMEGGRYRHLRWRVHKIEREMSPRTEVLDGRNTADARQILDIWASGHSAWGG</sequence>
<reference evidence="1" key="1">
    <citation type="journal article" date="2021" name="PeerJ">
        <title>Extensive microbial diversity within the chicken gut microbiome revealed by metagenomics and culture.</title>
        <authorList>
            <person name="Gilroy R."/>
            <person name="Ravi A."/>
            <person name="Getino M."/>
            <person name="Pursley I."/>
            <person name="Horton D.L."/>
            <person name="Alikhan N.F."/>
            <person name="Baker D."/>
            <person name="Gharbi K."/>
            <person name="Hall N."/>
            <person name="Watson M."/>
            <person name="Adriaenssens E.M."/>
            <person name="Foster-Nyarko E."/>
            <person name="Jarju S."/>
            <person name="Secka A."/>
            <person name="Antonio M."/>
            <person name="Oren A."/>
            <person name="Chaudhuri R.R."/>
            <person name="La Ragione R."/>
            <person name="Hildebrand F."/>
            <person name="Pallen M.J."/>
        </authorList>
    </citation>
    <scope>NUCLEOTIDE SEQUENCE</scope>
    <source>
        <strain evidence="1">ChiHcolR34-3080</strain>
    </source>
</reference>
<dbReference type="EMBL" id="DXHQ01000064">
    <property type="protein sequence ID" value="HIW08807.1"/>
    <property type="molecule type" value="Genomic_DNA"/>
</dbReference>
<evidence type="ECO:0000313" key="2">
    <source>
        <dbReference type="Proteomes" id="UP000823933"/>
    </source>
</evidence>